<reference evidence="1 2" key="1">
    <citation type="submission" date="2014-07" db="EMBL/GenBank/DDBJ databases">
        <title>Porphyromonadaceae bacterium OUH 308042 = ATCC BAA-2681 = DSM 28342 draft genome.</title>
        <authorList>
            <person name="Sydenham T.V."/>
            <person name="Hasman H."/>
            <person name="Justensen U.S."/>
        </authorList>
    </citation>
    <scope>NUCLEOTIDE SEQUENCE [LARGE SCALE GENOMIC DNA]</scope>
    <source>
        <strain evidence="1 2">OUH 308042</strain>
    </source>
</reference>
<organism evidence="1 2">
    <name type="scientific">Sanguibacteroides justesenii</name>
    <dbReference type="NCBI Taxonomy" id="1547597"/>
    <lineage>
        <taxon>Bacteria</taxon>
        <taxon>Pseudomonadati</taxon>
        <taxon>Bacteroidota</taxon>
        <taxon>Bacteroidia</taxon>
        <taxon>Bacteroidales</taxon>
        <taxon>Porphyromonadaceae</taxon>
        <taxon>Sanguibacteroides</taxon>
    </lineage>
</organism>
<dbReference type="Proteomes" id="UP000031980">
    <property type="component" value="Unassembled WGS sequence"/>
</dbReference>
<sequence length="138" mass="16048">MVKILSFLNHRVTYPGGNFTSRILDIDSLKFSLNTFQEPDVFLEHFAQAKPKGIKAYFQSDFYFNPDLKLSDLSWAEHGVAHVRFIETPVSFLLEFNEGKFMSGQVEPGMTFLPEKRVRHGIDGNTEHSHFLKRRKRQ</sequence>
<accession>A0A0C3NDC8</accession>
<protein>
    <submittedName>
        <fullName evidence="1">Uncharacterized protein</fullName>
    </submittedName>
</protein>
<evidence type="ECO:0000313" key="1">
    <source>
        <dbReference type="EMBL" id="KIO44102.1"/>
    </source>
</evidence>
<comment type="caution">
    <text evidence="1">The sequence shown here is derived from an EMBL/GenBank/DDBJ whole genome shotgun (WGS) entry which is preliminary data.</text>
</comment>
<name>A0A0C3NDC8_9PORP</name>
<dbReference type="EMBL" id="JPIU01000040">
    <property type="protein sequence ID" value="KIO44102.1"/>
    <property type="molecule type" value="Genomic_DNA"/>
</dbReference>
<gene>
    <name evidence="1" type="ORF">BA92_12050</name>
</gene>
<keyword evidence="2" id="KW-1185">Reference proteome</keyword>
<dbReference type="AlphaFoldDB" id="A0A0C3NDC8"/>
<evidence type="ECO:0000313" key="2">
    <source>
        <dbReference type="Proteomes" id="UP000031980"/>
    </source>
</evidence>
<proteinExistence type="predicted"/>